<accession>A0A7X1DFR0</accession>
<evidence type="ECO:0000313" key="4">
    <source>
        <dbReference type="Proteomes" id="UP000558070"/>
    </source>
</evidence>
<gene>
    <name evidence="3" type="ORF">HCB47_14510</name>
</gene>
<protein>
    <submittedName>
        <fullName evidence="3">Uncharacterized protein</fullName>
    </submittedName>
</protein>
<keyword evidence="1" id="KW-0175">Coiled coil</keyword>
<dbReference type="EMBL" id="JAARZO010000007">
    <property type="protein sequence ID" value="MBC2288827.1"/>
    <property type="molecule type" value="Genomic_DNA"/>
</dbReference>
<sequence>MKKIKKTIYITEETNAFLVDLEKKGFETPGRFLHYLAENYDSLKNQKEEVHQLSQQYRGMKKLVDEQTLQLNVLIDVVNTIMLAEDYGECVTLEQSKSVVLKEALEAAKKRKEAASIRSHTAYQTPETRRVETIE</sequence>
<feature type="coiled-coil region" evidence="1">
    <location>
        <begin position="36"/>
        <end position="63"/>
    </location>
</feature>
<evidence type="ECO:0000256" key="1">
    <source>
        <dbReference type="SAM" id="Coils"/>
    </source>
</evidence>
<dbReference type="AlphaFoldDB" id="A0A7X1DFR0"/>
<feature type="region of interest" description="Disordered" evidence="2">
    <location>
        <begin position="116"/>
        <end position="135"/>
    </location>
</feature>
<organism evidence="3 4">
    <name type="scientific">Listeria farberi</name>
    <dbReference type="NCBI Taxonomy" id="2713500"/>
    <lineage>
        <taxon>Bacteria</taxon>
        <taxon>Bacillati</taxon>
        <taxon>Bacillota</taxon>
        <taxon>Bacilli</taxon>
        <taxon>Bacillales</taxon>
        <taxon>Listeriaceae</taxon>
        <taxon>Listeria</taxon>
    </lineage>
</organism>
<name>A0A7X1DFR0_9LIST</name>
<dbReference type="Proteomes" id="UP000558070">
    <property type="component" value="Unassembled WGS sequence"/>
</dbReference>
<reference evidence="3 4" key="1">
    <citation type="submission" date="2020-03" db="EMBL/GenBank/DDBJ databases">
        <title>Soil Listeria distribution.</title>
        <authorList>
            <person name="Liao J."/>
            <person name="Wiedmann M."/>
        </authorList>
    </citation>
    <scope>NUCLEOTIDE SEQUENCE [LARGE SCALE GENOMIC DNA]</scope>
    <source>
        <strain evidence="3 4">FSL L7-0072</strain>
    </source>
</reference>
<dbReference type="RefSeq" id="WP_185310773.1">
    <property type="nucleotide sequence ID" value="NZ_JAARZO010000007.1"/>
</dbReference>
<proteinExistence type="predicted"/>
<evidence type="ECO:0000313" key="3">
    <source>
        <dbReference type="EMBL" id="MBC2288827.1"/>
    </source>
</evidence>
<evidence type="ECO:0000256" key="2">
    <source>
        <dbReference type="SAM" id="MobiDB-lite"/>
    </source>
</evidence>
<comment type="caution">
    <text evidence="3">The sequence shown here is derived from an EMBL/GenBank/DDBJ whole genome shotgun (WGS) entry which is preliminary data.</text>
</comment>